<dbReference type="AlphaFoldDB" id="A0A080Z3U6"/>
<comment type="caution">
    <text evidence="1">The sequence shown here is derived from an EMBL/GenBank/DDBJ whole genome shotgun (WGS) entry which is preliminary data.</text>
</comment>
<proteinExistence type="predicted"/>
<dbReference type="EMBL" id="ANJA01003810">
    <property type="protein sequence ID" value="ETO61307.1"/>
    <property type="molecule type" value="Genomic_DNA"/>
</dbReference>
<sequence length="137" mass="15056">MIFMIPSDSAWEYSLHSIWLLRMASVTASASYKKPEWWSLGVGQGKRDVFLPLSYVTTEISIVACAGGWMKIRPLVPLIVTVSLILASVEYSSVAKRWPLYSSVMELYTSTPCSLSFPADVIFSGSNPNTIVAVANT</sequence>
<dbReference type="Proteomes" id="UP000028582">
    <property type="component" value="Unassembled WGS sequence"/>
</dbReference>
<evidence type="ECO:0000313" key="1">
    <source>
        <dbReference type="EMBL" id="ETO61307.1"/>
    </source>
</evidence>
<reference evidence="1 2" key="1">
    <citation type="submission" date="2013-11" db="EMBL/GenBank/DDBJ databases">
        <title>The Genome Sequence of Phytophthora parasitica P1976.</title>
        <authorList>
            <consortium name="The Broad Institute Genomics Platform"/>
            <person name="Russ C."/>
            <person name="Tyler B."/>
            <person name="Panabieres F."/>
            <person name="Shan W."/>
            <person name="Tripathy S."/>
            <person name="Grunwald N."/>
            <person name="Machado M."/>
            <person name="Johnson C.S."/>
            <person name="Walker B."/>
            <person name="Young S."/>
            <person name="Zeng Q."/>
            <person name="Gargeya S."/>
            <person name="Fitzgerald M."/>
            <person name="Haas B."/>
            <person name="Abouelleil A."/>
            <person name="Allen A.W."/>
            <person name="Alvarado L."/>
            <person name="Arachchi H.M."/>
            <person name="Berlin A.M."/>
            <person name="Chapman S.B."/>
            <person name="Gainer-Dewar J."/>
            <person name="Goldberg J."/>
            <person name="Griggs A."/>
            <person name="Gujja S."/>
            <person name="Hansen M."/>
            <person name="Howarth C."/>
            <person name="Imamovic A."/>
            <person name="Ireland A."/>
            <person name="Larimer J."/>
            <person name="McCowan C."/>
            <person name="Murphy C."/>
            <person name="Pearson M."/>
            <person name="Poon T.W."/>
            <person name="Priest M."/>
            <person name="Roberts A."/>
            <person name="Saif S."/>
            <person name="Shea T."/>
            <person name="Sisk P."/>
            <person name="Sykes S."/>
            <person name="Wortman J."/>
            <person name="Nusbaum C."/>
            <person name="Birren B."/>
        </authorList>
    </citation>
    <scope>NUCLEOTIDE SEQUENCE [LARGE SCALE GENOMIC DNA]</scope>
    <source>
        <strain evidence="1 2">P1976</strain>
    </source>
</reference>
<organism evidence="1 2">
    <name type="scientific">Phytophthora nicotianae P1976</name>
    <dbReference type="NCBI Taxonomy" id="1317066"/>
    <lineage>
        <taxon>Eukaryota</taxon>
        <taxon>Sar</taxon>
        <taxon>Stramenopiles</taxon>
        <taxon>Oomycota</taxon>
        <taxon>Peronosporomycetes</taxon>
        <taxon>Peronosporales</taxon>
        <taxon>Peronosporaceae</taxon>
        <taxon>Phytophthora</taxon>
    </lineage>
</organism>
<name>A0A080Z3U6_PHYNI</name>
<evidence type="ECO:0000313" key="2">
    <source>
        <dbReference type="Proteomes" id="UP000028582"/>
    </source>
</evidence>
<protein>
    <submittedName>
        <fullName evidence="1">Uncharacterized protein</fullName>
    </submittedName>
</protein>
<accession>A0A080Z3U6</accession>
<gene>
    <name evidence="1" type="ORF">F444_20643</name>
</gene>